<accession>A0AAJ0G8B9</accession>
<evidence type="ECO:0000256" key="1">
    <source>
        <dbReference type="ARBA" id="ARBA00022468"/>
    </source>
</evidence>
<dbReference type="GO" id="GO:0005938">
    <property type="term" value="C:cell cortex"/>
    <property type="evidence" value="ECO:0007669"/>
    <property type="project" value="UniProtKB-ARBA"/>
</dbReference>
<feature type="region of interest" description="Disordered" evidence="3">
    <location>
        <begin position="653"/>
        <end position="690"/>
    </location>
</feature>
<evidence type="ECO:0000256" key="2">
    <source>
        <dbReference type="SAM" id="Coils"/>
    </source>
</evidence>
<dbReference type="CDD" id="cd13277">
    <property type="entry name" value="PH_Bem3"/>
    <property type="match status" value="1"/>
</dbReference>
<evidence type="ECO:0000259" key="5">
    <source>
        <dbReference type="PROSITE" id="PS50238"/>
    </source>
</evidence>
<feature type="compositionally biased region" description="Low complexity" evidence="3">
    <location>
        <begin position="106"/>
        <end position="129"/>
    </location>
</feature>
<dbReference type="PROSITE" id="PS50003">
    <property type="entry name" value="PH_DOMAIN"/>
    <property type="match status" value="1"/>
</dbReference>
<dbReference type="Pfam" id="PF00169">
    <property type="entry name" value="PH"/>
    <property type="match status" value="1"/>
</dbReference>
<feature type="region of interest" description="Disordered" evidence="3">
    <location>
        <begin position="567"/>
        <end position="603"/>
    </location>
</feature>
<feature type="compositionally biased region" description="Basic and acidic residues" evidence="3">
    <location>
        <begin position="1470"/>
        <end position="1479"/>
    </location>
</feature>
<feature type="compositionally biased region" description="Basic and acidic residues" evidence="3">
    <location>
        <begin position="1"/>
        <end position="18"/>
    </location>
</feature>
<feature type="region of interest" description="Disordered" evidence="3">
    <location>
        <begin position="1"/>
        <end position="174"/>
    </location>
</feature>
<dbReference type="Proteomes" id="UP001271007">
    <property type="component" value="Unassembled WGS sequence"/>
</dbReference>
<feature type="compositionally biased region" description="Basic and acidic residues" evidence="3">
    <location>
        <begin position="477"/>
        <end position="521"/>
    </location>
</feature>
<dbReference type="InterPro" id="IPR000198">
    <property type="entry name" value="RhoGAP_dom"/>
</dbReference>
<dbReference type="Pfam" id="PF00620">
    <property type="entry name" value="RhoGAP"/>
    <property type="match status" value="1"/>
</dbReference>
<dbReference type="SUPFAM" id="SSF50729">
    <property type="entry name" value="PH domain-like"/>
    <property type="match status" value="1"/>
</dbReference>
<dbReference type="Gene3D" id="1.10.555.10">
    <property type="entry name" value="Rho GTPase activation protein"/>
    <property type="match status" value="1"/>
</dbReference>
<comment type="caution">
    <text evidence="6">The sequence shown here is derived from an EMBL/GenBank/DDBJ whole genome shotgun (WGS) entry which is preliminary data.</text>
</comment>
<feature type="compositionally biased region" description="Polar residues" evidence="3">
    <location>
        <begin position="302"/>
        <end position="323"/>
    </location>
</feature>
<dbReference type="InterPro" id="IPR050729">
    <property type="entry name" value="Rho-GAP"/>
</dbReference>
<proteinExistence type="predicted"/>
<protein>
    <submittedName>
        <fullName evidence="6">Rho GTPase activating protein</fullName>
    </submittedName>
</protein>
<evidence type="ECO:0000313" key="6">
    <source>
        <dbReference type="EMBL" id="KAK3048123.1"/>
    </source>
</evidence>
<dbReference type="Gene3D" id="2.30.29.30">
    <property type="entry name" value="Pleckstrin-homology domain (PH domain)/Phosphotyrosine-binding domain (PTB)"/>
    <property type="match status" value="1"/>
</dbReference>
<feature type="compositionally biased region" description="Basic and acidic residues" evidence="3">
    <location>
        <begin position="292"/>
        <end position="301"/>
    </location>
</feature>
<dbReference type="EMBL" id="JAWDJX010000052">
    <property type="protein sequence ID" value="KAK3048123.1"/>
    <property type="molecule type" value="Genomic_DNA"/>
</dbReference>
<feature type="compositionally biased region" description="Polar residues" evidence="3">
    <location>
        <begin position="400"/>
        <end position="410"/>
    </location>
</feature>
<evidence type="ECO:0000256" key="3">
    <source>
        <dbReference type="SAM" id="MobiDB-lite"/>
    </source>
</evidence>
<feature type="compositionally biased region" description="Low complexity" evidence="3">
    <location>
        <begin position="1110"/>
        <end position="1120"/>
    </location>
</feature>
<feature type="region of interest" description="Disordered" evidence="3">
    <location>
        <begin position="452"/>
        <end position="536"/>
    </location>
</feature>
<dbReference type="InterPro" id="IPR011993">
    <property type="entry name" value="PH-like_dom_sf"/>
</dbReference>
<feature type="compositionally biased region" description="Low complexity" evidence="3">
    <location>
        <begin position="147"/>
        <end position="158"/>
    </location>
</feature>
<feature type="region of interest" description="Disordered" evidence="3">
    <location>
        <begin position="977"/>
        <end position="1138"/>
    </location>
</feature>
<dbReference type="PROSITE" id="PS50238">
    <property type="entry name" value="RHOGAP"/>
    <property type="match status" value="1"/>
</dbReference>
<dbReference type="SMART" id="SM00233">
    <property type="entry name" value="PH"/>
    <property type="match status" value="1"/>
</dbReference>
<feature type="coiled-coil region" evidence="2">
    <location>
        <begin position="221"/>
        <end position="248"/>
    </location>
</feature>
<dbReference type="GO" id="GO:0005096">
    <property type="term" value="F:GTPase activator activity"/>
    <property type="evidence" value="ECO:0007669"/>
    <property type="project" value="UniProtKB-KW"/>
</dbReference>
<feature type="region of interest" description="Disordered" evidence="3">
    <location>
        <begin position="1431"/>
        <end position="1479"/>
    </location>
</feature>
<feature type="compositionally biased region" description="Polar residues" evidence="3">
    <location>
        <begin position="654"/>
        <end position="688"/>
    </location>
</feature>
<keyword evidence="1" id="KW-0343">GTPase activation</keyword>
<evidence type="ECO:0000313" key="7">
    <source>
        <dbReference type="Proteomes" id="UP001271007"/>
    </source>
</evidence>
<dbReference type="PANTHER" id="PTHR23176">
    <property type="entry name" value="RHO/RAC/CDC GTPASE-ACTIVATING PROTEIN"/>
    <property type="match status" value="1"/>
</dbReference>
<feature type="compositionally biased region" description="Polar residues" evidence="3">
    <location>
        <begin position="1011"/>
        <end position="1021"/>
    </location>
</feature>
<reference evidence="6" key="1">
    <citation type="submission" date="2023-04" db="EMBL/GenBank/DDBJ databases">
        <title>Black Yeasts Isolated from many extreme environments.</title>
        <authorList>
            <person name="Coleine C."/>
            <person name="Stajich J.E."/>
            <person name="Selbmann L."/>
        </authorList>
    </citation>
    <scope>NUCLEOTIDE SEQUENCE</scope>
    <source>
        <strain evidence="6">CCFEE 5312</strain>
    </source>
</reference>
<feature type="compositionally biased region" description="Low complexity" evidence="3">
    <location>
        <begin position="411"/>
        <end position="425"/>
    </location>
</feature>
<name>A0AAJ0G8B9_9PEZI</name>
<gene>
    <name evidence="6" type="primary">BEM3</name>
    <name evidence="6" type="ORF">LTR09_010462</name>
</gene>
<dbReference type="CDD" id="cd06093">
    <property type="entry name" value="PX_domain"/>
    <property type="match status" value="1"/>
</dbReference>
<dbReference type="SMART" id="SM00324">
    <property type="entry name" value="RhoGAP"/>
    <property type="match status" value="1"/>
</dbReference>
<feature type="compositionally biased region" description="Polar residues" evidence="3">
    <location>
        <begin position="1076"/>
        <end position="1089"/>
    </location>
</feature>
<dbReference type="InterPro" id="IPR001849">
    <property type="entry name" value="PH_domain"/>
</dbReference>
<dbReference type="PANTHER" id="PTHR23176:SF129">
    <property type="entry name" value="RHO GTPASE ACTIVATING PROTEIN AT 16F, ISOFORM E-RELATED"/>
    <property type="match status" value="1"/>
</dbReference>
<keyword evidence="7" id="KW-1185">Reference proteome</keyword>
<feature type="domain" description="PH" evidence="4">
    <location>
        <begin position="862"/>
        <end position="972"/>
    </location>
</feature>
<dbReference type="InterPro" id="IPR008936">
    <property type="entry name" value="Rho_GTPase_activation_prot"/>
</dbReference>
<keyword evidence="2" id="KW-0175">Coiled coil</keyword>
<dbReference type="FunFam" id="2.30.29.30:FF:000452">
    <property type="entry name" value="Rho GTPase activator (Bem3)"/>
    <property type="match status" value="1"/>
</dbReference>
<sequence length="1479" mass="159969">MSSRWDGDMSGHRSDVRRPPPPPSSSSSPLLQPSHARGLSGAPSAAAGTAAPPYSLPVDRVRAPNPAKRVPGNPALDEIRSAVTRDAMREEAHKAATRLQASALRNESTPAATASASPNMNPSSSRPTPVARAESHPIMPRNPSIDSTVSTVSNASVAQKANGQTAYRISPEPSGPQDVAALIAAAGSPEAAVKKLINEKNQAASQNEQLWRLVEKQRSMVLGLNKDLEKSLKEKERYRRKLKDHMVQSESAPALTAATQQLEEMVGRESSQSPAVAEQALAAPQPASMRDISLDSRKVSDTSDVASLGQSRSETPQDASNAPSFVLPATPQSAGSVNPNTRDFERADNASGPSTAMRTKAPAPINIERLAVQTPPMSPRLEELQRDQMSNLRPDAGHSKNPSTSSAGTHSPSAPSFSSPKSQASRKAPPAPLNLGSQKAFEVVNVTNNIMDASDSEYEEDPGSARAEQMARGRRKTREEDDREREELARQQEFEEIQHRSRSKKDNKSKSKSKPPADQRTPEGTSTSSSAEHLPTDVAAAPRPQMATYPSHDDPASIVRQRALTDTTGVLPKSLTAPALMSPGLPMSPRPGDRPLNSPMPRAPNKLLNSIPMSPKSGVMGLPLSPRAPRQPIPMPPRTPLSFASPHLARAEGYQQQMMQSSTPAHQMKSSVNSSPDTERPSTSSEQAAMTPGEIYRGLVTDHYPDLLLPPNALPSIYVKTSSSRMKPSRLSYIAPRAEDNPVFTLAVHQRSDNKQLWRVEKTFAALAQLDEQIKIISAFRDRLPERTMFSGHAPAKIDARRFALDSYFERMLDAIKDERPAVVVCRYLSTDAIAATEASDYFGAATGSVDIRPDTPQTKARPHRAGYLTKRGKNFGGWKARFFVLDGPTFRYFDSQGGAQLGSIKLPNAQIGKQSNTSQNAQDDEDNQFRHAFLILEPKKKDSSALVRHVLCAESDEERDIWVEALLQYVDYRDDEDEVSSRAALPPRQDIGGARSPRMKHSFGDLRPSSRGQESTSTKADSLRTVGYGDTVAGDAPVMGPGPGNGRKADTPSPPHDGNFGPAVEHSAPHHPNISGPTNLQVISNTSDWGMKPPPTPQGKDNGSKKRSIFSGFRGRSSSDLGPNEKVTTPGSPQDHYATGTVGGRAVFGVPLGEAVEIARPMDVDTELPAVVYRCIEYLLAKNAIAEEGIFRLSGSNTVIKGLKDRFNNEGDVDLTADGKYHDVHAVASLLKLYLRELPSSILTRELHLEFLHCLESHGREKVVSLNYLVNRLPPANRALLDALSSFLLMIVSNADKNKMNVRNVGIVFAPTLNVPAPLISSFVEDQAAIFGPPMDNTPNAPPPQEVNMNGAAPTDLRSPRKQMFSDLPTPAYNQTTFQSMGAPPGHGNDDTGMIPMHPTYANYQMAPQGDGGYGSLNDALRSPTVYKTAANGVPSSRDTRDAKAKRRESGMLGWNMAAAIPKKSSMSRLREDEGASF</sequence>
<feature type="domain" description="Rho-GAP" evidence="5">
    <location>
        <begin position="1151"/>
        <end position="1343"/>
    </location>
</feature>
<feature type="compositionally biased region" description="Polar residues" evidence="3">
    <location>
        <begin position="522"/>
        <end position="531"/>
    </location>
</feature>
<feature type="compositionally biased region" description="Polar residues" evidence="3">
    <location>
        <begin position="330"/>
        <end position="341"/>
    </location>
</feature>
<feature type="compositionally biased region" description="Low complexity" evidence="3">
    <location>
        <begin position="25"/>
        <end position="53"/>
    </location>
</feature>
<organism evidence="6 7">
    <name type="scientific">Extremus antarcticus</name>
    <dbReference type="NCBI Taxonomy" id="702011"/>
    <lineage>
        <taxon>Eukaryota</taxon>
        <taxon>Fungi</taxon>
        <taxon>Dikarya</taxon>
        <taxon>Ascomycota</taxon>
        <taxon>Pezizomycotina</taxon>
        <taxon>Dothideomycetes</taxon>
        <taxon>Dothideomycetidae</taxon>
        <taxon>Mycosphaerellales</taxon>
        <taxon>Extremaceae</taxon>
        <taxon>Extremus</taxon>
    </lineage>
</organism>
<evidence type="ECO:0000259" key="4">
    <source>
        <dbReference type="PROSITE" id="PS50003"/>
    </source>
</evidence>
<dbReference type="GO" id="GO:0007165">
    <property type="term" value="P:signal transduction"/>
    <property type="evidence" value="ECO:0007669"/>
    <property type="project" value="InterPro"/>
</dbReference>
<feature type="region of interest" description="Disordered" evidence="3">
    <location>
        <begin position="260"/>
        <end position="438"/>
    </location>
</feature>
<dbReference type="SUPFAM" id="SSF48350">
    <property type="entry name" value="GTPase activation domain, GAP"/>
    <property type="match status" value="1"/>
</dbReference>